<dbReference type="Pfam" id="PF12836">
    <property type="entry name" value="HHH_3"/>
    <property type="match status" value="1"/>
</dbReference>
<name>A0A7C4Y5S8_UNCW3</name>
<dbReference type="InterPro" id="IPR010994">
    <property type="entry name" value="RuvA_2-like"/>
</dbReference>
<sequence>MGKLLLVFLFSFSENIIFEEIDEETKFKIDFFLKNKIDLNYGSEDEILEIPFINKDIANDIIKKRNASRFNSVEELLTLESVSPLTYLRIKDFFIVSKEKRFRGKSCFLFKYIYPYPYDSSYSGNPEKVYLRWNTSFDNFSFGFITEKDHYEKNYIDYYNLFFSYKNLIIGGYDIFNGLGLLFGEQGFFYKFGGINEIGKNIRPHLSSSENTSYFGFSFNYKFFTPFFSYNYIDGNISDSTFIPYLSGYHRTNSEIQKKDKGKEMVGGIGVDIFNIHCFFIYQKYEPFYPENTLPFAISISTERSYKKNKFIFEFAKTKGYAFGIGLKTNIGIQSLYRYFSDDFYSIRSGPLEKEEGIYFFYEKKILEIFGTIFTDFIKDSLGYKNETGVYLSYKPVKIMNTDFYVKFKEDKIASSLSSSLNIENFNLRFKAFYNLLKEEKGIGSFFESSYDGIITIKMRYTIYSTDSYNSAIYIYEDDLPGEYSTLPYYKTGKNLYLFLKSTRYKIYFKTSIDFKDKNEYRLGIGIYI</sequence>
<evidence type="ECO:0000313" key="1">
    <source>
        <dbReference type="EMBL" id="HGW92082.1"/>
    </source>
</evidence>
<dbReference type="AlphaFoldDB" id="A0A7C4Y5S8"/>
<protein>
    <recommendedName>
        <fullName evidence="2">Helix-hairpin-helix domain-containing protein</fullName>
    </recommendedName>
</protein>
<dbReference type="Gene3D" id="1.10.150.320">
    <property type="entry name" value="Photosystem II 12 kDa extrinsic protein"/>
    <property type="match status" value="1"/>
</dbReference>
<comment type="caution">
    <text evidence="1">The sequence shown here is derived from an EMBL/GenBank/DDBJ whole genome shotgun (WGS) entry which is preliminary data.</text>
</comment>
<organism evidence="1">
    <name type="scientific">candidate division WOR-3 bacterium</name>
    <dbReference type="NCBI Taxonomy" id="2052148"/>
    <lineage>
        <taxon>Bacteria</taxon>
        <taxon>Bacteria division WOR-3</taxon>
    </lineage>
</organism>
<evidence type="ECO:0008006" key="2">
    <source>
        <dbReference type="Google" id="ProtNLM"/>
    </source>
</evidence>
<gene>
    <name evidence="1" type="ORF">ENV67_06050</name>
</gene>
<proteinExistence type="predicted"/>
<dbReference type="SUPFAM" id="SSF47781">
    <property type="entry name" value="RuvA domain 2-like"/>
    <property type="match status" value="1"/>
</dbReference>
<accession>A0A7C4Y5S8</accession>
<dbReference type="EMBL" id="DTHG01000077">
    <property type="protein sequence ID" value="HGW92082.1"/>
    <property type="molecule type" value="Genomic_DNA"/>
</dbReference>
<reference evidence="1" key="1">
    <citation type="journal article" date="2020" name="mSystems">
        <title>Genome- and Community-Level Interaction Insights into Carbon Utilization and Element Cycling Functions of Hydrothermarchaeota in Hydrothermal Sediment.</title>
        <authorList>
            <person name="Zhou Z."/>
            <person name="Liu Y."/>
            <person name="Xu W."/>
            <person name="Pan J."/>
            <person name="Luo Z.H."/>
            <person name="Li M."/>
        </authorList>
    </citation>
    <scope>NUCLEOTIDE SEQUENCE [LARGE SCALE GENOMIC DNA]</scope>
    <source>
        <strain evidence="1">SpSt-780</strain>
    </source>
</reference>